<protein>
    <recommendedName>
        <fullName evidence="4">Spore coat protein</fullName>
    </recommendedName>
</protein>
<dbReference type="AlphaFoldDB" id="A0A098MB45"/>
<dbReference type="Pfam" id="PF07875">
    <property type="entry name" value="Coat_F"/>
    <property type="match status" value="1"/>
</dbReference>
<evidence type="ECO:0000313" key="2">
    <source>
        <dbReference type="EMBL" id="KGE19770.1"/>
    </source>
</evidence>
<feature type="region of interest" description="Disordered" evidence="1">
    <location>
        <begin position="1"/>
        <end position="28"/>
    </location>
</feature>
<feature type="compositionally biased region" description="Low complexity" evidence="1">
    <location>
        <begin position="1"/>
        <end position="12"/>
    </location>
</feature>
<comment type="caution">
    <text evidence="2">The sequence shown here is derived from an EMBL/GenBank/DDBJ whole genome shotgun (WGS) entry which is preliminary data.</text>
</comment>
<sequence length="118" mass="13900">MSSNENKNIIKNPKPPYEPKVKGPELNDRDRVNDILAMEKYLTDSFNISAREASHPELHDDILTVLNETHQCQYGMYELMFQKGHYKLEAEEQRKLDQAYKQFDNYSSQFPYSSTNIH</sequence>
<dbReference type="Proteomes" id="UP000029734">
    <property type="component" value="Unassembled WGS sequence"/>
</dbReference>
<reference evidence="2 3" key="1">
    <citation type="submission" date="2014-08" db="EMBL/GenBank/DDBJ databases">
        <authorList>
            <person name="den Bakker H.C."/>
        </authorList>
    </citation>
    <scope>NUCLEOTIDE SEQUENCE [LARGE SCALE GENOMIC DNA]</scope>
    <source>
        <strain evidence="2 3">DSM 18334</strain>
    </source>
</reference>
<evidence type="ECO:0008006" key="4">
    <source>
        <dbReference type="Google" id="ProtNLM"/>
    </source>
</evidence>
<dbReference type="eggNOG" id="COG5577">
    <property type="taxonomic scope" value="Bacteria"/>
</dbReference>
<reference evidence="2 3" key="2">
    <citation type="submission" date="2014-10" db="EMBL/GenBank/DDBJ databases">
        <title>Comparative genomics of the Paenibacillus odorifer group.</title>
        <authorList>
            <person name="Tsai Y.-C."/>
            <person name="Martin N."/>
            <person name="Korlach J."/>
            <person name="Wiedmann M."/>
        </authorList>
    </citation>
    <scope>NUCLEOTIDE SEQUENCE [LARGE SCALE GENOMIC DNA]</scope>
    <source>
        <strain evidence="2 3">DSM 18334</strain>
    </source>
</reference>
<proteinExistence type="predicted"/>
<dbReference type="RefSeq" id="WP_036651133.1">
    <property type="nucleotide sequence ID" value="NZ_JQCR01000002.1"/>
</dbReference>
<dbReference type="InterPro" id="IPR012851">
    <property type="entry name" value="Spore_coat_CotF-like"/>
</dbReference>
<dbReference type="OrthoDB" id="1647790at2"/>
<evidence type="ECO:0000313" key="3">
    <source>
        <dbReference type="Proteomes" id="UP000029734"/>
    </source>
</evidence>
<keyword evidence="3" id="KW-1185">Reference proteome</keyword>
<feature type="compositionally biased region" description="Basic and acidic residues" evidence="1">
    <location>
        <begin position="17"/>
        <end position="28"/>
    </location>
</feature>
<gene>
    <name evidence="2" type="ORF">PWYN_10785</name>
</gene>
<dbReference type="STRING" id="268407.PWYN_10785"/>
<evidence type="ECO:0000256" key="1">
    <source>
        <dbReference type="SAM" id="MobiDB-lite"/>
    </source>
</evidence>
<accession>A0A098MB45</accession>
<dbReference type="EMBL" id="JQCR01000002">
    <property type="protein sequence ID" value="KGE19770.1"/>
    <property type="molecule type" value="Genomic_DNA"/>
</dbReference>
<organism evidence="2 3">
    <name type="scientific">Paenibacillus wynnii</name>
    <dbReference type="NCBI Taxonomy" id="268407"/>
    <lineage>
        <taxon>Bacteria</taxon>
        <taxon>Bacillati</taxon>
        <taxon>Bacillota</taxon>
        <taxon>Bacilli</taxon>
        <taxon>Bacillales</taxon>
        <taxon>Paenibacillaceae</taxon>
        <taxon>Paenibacillus</taxon>
    </lineage>
</organism>
<name>A0A098MB45_9BACL</name>